<gene>
    <name evidence="3" type="ORF">EV207_13510</name>
</gene>
<keyword evidence="1" id="KW-0175">Coiled coil</keyword>
<dbReference type="Pfam" id="PF04977">
    <property type="entry name" value="DivIC"/>
    <property type="match status" value="1"/>
</dbReference>
<evidence type="ECO:0000313" key="4">
    <source>
        <dbReference type="Proteomes" id="UP000295416"/>
    </source>
</evidence>
<keyword evidence="2" id="KW-1133">Transmembrane helix</keyword>
<dbReference type="GO" id="GO:0051301">
    <property type="term" value="P:cell division"/>
    <property type="evidence" value="ECO:0007669"/>
    <property type="project" value="UniProtKB-KW"/>
</dbReference>
<organism evidence="3 4">
    <name type="scientific">Scopulibacillus darangshiensis</name>
    <dbReference type="NCBI Taxonomy" id="442528"/>
    <lineage>
        <taxon>Bacteria</taxon>
        <taxon>Bacillati</taxon>
        <taxon>Bacillota</taxon>
        <taxon>Bacilli</taxon>
        <taxon>Bacillales</taxon>
        <taxon>Sporolactobacillaceae</taxon>
        <taxon>Scopulibacillus</taxon>
    </lineage>
</organism>
<dbReference type="RefSeq" id="WP_132747504.1">
    <property type="nucleotide sequence ID" value="NZ_SLXK01000035.1"/>
</dbReference>
<feature type="transmembrane region" description="Helical" evidence="2">
    <location>
        <begin position="38"/>
        <end position="57"/>
    </location>
</feature>
<feature type="coiled-coil region" evidence="1">
    <location>
        <begin position="63"/>
        <end position="90"/>
    </location>
</feature>
<name>A0A4R2NMQ1_9BACL</name>
<sequence length="126" mass="14748">MKAEGRSRVAQIRPEYTKSKEIHEKVRRKRRKGLMRRLAAFAVLFMLIVGSMVSYIFTQTGQISEKNAQKEQLQQKLDDSKKQEAKLKHNIRLLHDKDYIGEIARRDFLLSKDGEIIFSQPDTDND</sequence>
<dbReference type="PANTHER" id="PTHR40027">
    <property type="entry name" value="CELL DIVISION PROTEIN DIVIC"/>
    <property type="match status" value="1"/>
</dbReference>
<accession>A0A4R2NMQ1</accession>
<dbReference type="OrthoDB" id="2991180at2"/>
<keyword evidence="4" id="KW-1185">Reference proteome</keyword>
<comment type="caution">
    <text evidence="3">The sequence shown here is derived from an EMBL/GenBank/DDBJ whole genome shotgun (WGS) entry which is preliminary data.</text>
</comment>
<dbReference type="InterPro" id="IPR007060">
    <property type="entry name" value="FtsL/DivIC"/>
</dbReference>
<proteinExistence type="predicted"/>
<keyword evidence="2" id="KW-0812">Transmembrane</keyword>
<dbReference type="InterPro" id="IPR039076">
    <property type="entry name" value="DivIC"/>
</dbReference>
<dbReference type="Proteomes" id="UP000295416">
    <property type="component" value="Unassembled WGS sequence"/>
</dbReference>
<dbReference type="PANTHER" id="PTHR40027:SF1">
    <property type="entry name" value="CELL DIVISION PROTEIN DIVIC"/>
    <property type="match status" value="1"/>
</dbReference>
<keyword evidence="2" id="KW-0472">Membrane</keyword>
<protein>
    <submittedName>
        <fullName evidence="3">Cell division protein DivIC</fullName>
    </submittedName>
</protein>
<evidence type="ECO:0000256" key="1">
    <source>
        <dbReference type="SAM" id="Coils"/>
    </source>
</evidence>
<evidence type="ECO:0000313" key="3">
    <source>
        <dbReference type="EMBL" id="TCP22534.1"/>
    </source>
</evidence>
<dbReference type="EMBL" id="SLXK01000035">
    <property type="protein sequence ID" value="TCP22534.1"/>
    <property type="molecule type" value="Genomic_DNA"/>
</dbReference>
<keyword evidence="3" id="KW-0131">Cell cycle</keyword>
<dbReference type="AlphaFoldDB" id="A0A4R2NMQ1"/>
<evidence type="ECO:0000256" key="2">
    <source>
        <dbReference type="SAM" id="Phobius"/>
    </source>
</evidence>
<reference evidence="3 4" key="1">
    <citation type="submission" date="2019-03" db="EMBL/GenBank/DDBJ databases">
        <title>Genomic Encyclopedia of Type Strains, Phase IV (KMG-IV): sequencing the most valuable type-strain genomes for metagenomic binning, comparative biology and taxonomic classification.</title>
        <authorList>
            <person name="Goeker M."/>
        </authorList>
    </citation>
    <scope>NUCLEOTIDE SEQUENCE [LARGE SCALE GENOMIC DNA]</scope>
    <source>
        <strain evidence="3 4">DSM 19377</strain>
    </source>
</reference>
<keyword evidence="3" id="KW-0132">Cell division</keyword>